<protein>
    <submittedName>
        <fullName evidence="1">Uncharacterized protein</fullName>
    </submittedName>
</protein>
<sequence>MNLKTINIKPIHSLIDFCKIWAPLYPDGKRDKEFYFPALEAKTINEELLLGFFEWKNGTKLSTLKKASLKNKILKLEVINDLRDRETVDLKKIRASFPDVSDIWLITLAHLINPDAFPIFDQHVYRAYKFLELNTVDIYDYDKEYNRLKLYRSNYLPFFLEIVHDDIIGRKTLDEAFWTFGKFLATYHRILE</sequence>
<keyword evidence="2" id="KW-1185">Reference proteome</keyword>
<organism evidence="1 2">
    <name type="scientific">Lacihabitans soyangensis</name>
    <dbReference type="NCBI Taxonomy" id="869394"/>
    <lineage>
        <taxon>Bacteria</taxon>
        <taxon>Pseudomonadati</taxon>
        <taxon>Bacteroidota</taxon>
        <taxon>Cytophagia</taxon>
        <taxon>Cytophagales</taxon>
        <taxon>Leadbetterellaceae</taxon>
        <taxon>Lacihabitans</taxon>
    </lineage>
</organism>
<dbReference type="AlphaFoldDB" id="A0AAE3H2V1"/>
<evidence type="ECO:0000313" key="2">
    <source>
        <dbReference type="Proteomes" id="UP001204144"/>
    </source>
</evidence>
<evidence type="ECO:0000313" key="1">
    <source>
        <dbReference type="EMBL" id="MCP9762974.1"/>
    </source>
</evidence>
<name>A0AAE3H2V1_9BACT</name>
<dbReference type="EMBL" id="RJUF01000018">
    <property type="protein sequence ID" value="MCP9762974.1"/>
    <property type="molecule type" value="Genomic_DNA"/>
</dbReference>
<reference evidence="1 2" key="1">
    <citation type="submission" date="2018-11" db="EMBL/GenBank/DDBJ databases">
        <title>Novel bacteria species description.</title>
        <authorList>
            <person name="Han J.-H."/>
        </authorList>
    </citation>
    <scope>NUCLEOTIDE SEQUENCE [LARGE SCALE GENOMIC DNA]</scope>
    <source>
        <strain evidence="1 2">KCTC23259</strain>
    </source>
</reference>
<proteinExistence type="predicted"/>
<dbReference type="Proteomes" id="UP001204144">
    <property type="component" value="Unassembled WGS sequence"/>
</dbReference>
<dbReference type="RefSeq" id="WP_255036755.1">
    <property type="nucleotide sequence ID" value="NZ_RJUF01000018.1"/>
</dbReference>
<gene>
    <name evidence="1" type="ORF">EGI31_08400</name>
</gene>
<comment type="caution">
    <text evidence="1">The sequence shown here is derived from an EMBL/GenBank/DDBJ whole genome shotgun (WGS) entry which is preliminary data.</text>
</comment>
<accession>A0AAE3H2V1</accession>